<comment type="similarity">
    <text evidence="1">Belongs to the ATP-dependent AMP-binding enzyme family.</text>
</comment>
<dbReference type="PANTHER" id="PTHR42921:SF1">
    <property type="entry name" value="ACETOACETYL-COA SYNTHETASE"/>
    <property type="match status" value="1"/>
</dbReference>
<comment type="caution">
    <text evidence="6">The sequence shown here is derived from an EMBL/GenBank/DDBJ whole genome shotgun (WGS) entry which is preliminary data.</text>
</comment>
<reference evidence="6" key="1">
    <citation type="journal article" date="2020" name="mSystems">
        <title>Genome- and Community-Level Interaction Insights into Carbon Utilization and Element Cycling Functions of Hydrothermarchaeota in Hydrothermal Sediment.</title>
        <authorList>
            <person name="Zhou Z."/>
            <person name="Liu Y."/>
            <person name="Xu W."/>
            <person name="Pan J."/>
            <person name="Luo Z.H."/>
            <person name="Li M."/>
        </authorList>
    </citation>
    <scope>NUCLEOTIDE SEQUENCE [LARGE SCALE GENOMIC DNA]</scope>
    <source>
        <strain evidence="6">SpSt-26</strain>
    </source>
</reference>
<dbReference type="InterPro" id="IPR045851">
    <property type="entry name" value="AMP-bd_C_sf"/>
</dbReference>
<name>A0A7J2TIN6_ARCFL</name>
<dbReference type="PANTHER" id="PTHR42921">
    <property type="entry name" value="ACETOACETYL-COA SYNTHETASE"/>
    <property type="match status" value="1"/>
</dbReference>
<dbReference type="NCBIfam" id="NF002937">
    <property type="entry name" value="PRK03584.1"/>
    <property type="match status" value="1"/>
</dbReference>
<dbReference type="EMBL" id="DSLA01000034">
    <property type="protein sequence ID" value="HEH34921.1"/>
    <property type="molecule type" value="Genomic_DNA"/>
</dbReference>
<organism evidence="6">
    <name type="scientific">Archaeoglobus fulgidus</name>
    <dbReference type="NCBI Taxonomy" id="2234"/>
    <lineage>
        <taxon>Archaea</taxon>
        <taxon>Methanobacteriati</taxon>
        <taxon>Methanobacteriota</taxon>
        <taxon>Archaeoglobi</taxon>
        <taxon>Archaeoglobales</taxon>
        <taxon>Archaeoglobaceae</taxon>
        <taxon>Archaeoglobus</taxon>
    </lineage>
</organism>
<dbReference type="Gene3D" id="3.40.50.12780">
    <property type="entry name" value="N-terminal domain of ligase-like"/>
    <property type="match status" value="1"/>
</dbReference>
<gene>
    <name evidence="6" type="ORF">ENP88_01945</name>
</gene>
<evidence type="ECO:0000313" key="6">
    <source>
        <dbReference type="EMBL" id="HEH34921.1"/>
    </source>
</evidence>
<dbReference type="Gene3D" id="3.30.300.30">
    <property type="match status" value="1"/>
</dbReference>
<dbReference type="PROSITE" id="PS00455">
    <property type="entry name" value="AMP_BINDING"/>
    <property type="match status" value="1"/>
</dbReference>
<dbReference type="InterPro" id="IPR000873">
    <property type="entry name" value="AMP-dep_synth/lig_dom"/>
</dbReference>
<protein>
    <submittedName>
        <fullName evidence="6">Acetoacetate--CoA ligase</fullName>
        <ecNumber evidence="6">6.2.1.16</ecNumber>
    </submittedName>
</protein>
<dbReference type="GO" id="GO:0030729">
    <property type="term" value="F:acetoacetate-CoA ligase activity"/>
    <property type="evidence" value="ECO:0007669"/>
    <property type="project" value="UniProtKB-EC"/>
</dbReference>
<dbReference type="AlphaFoldDB" id="A0A7J2TIN6"/>
<evidence type="ECO:0000256" key="4">
    <source>
        <dbReference type="ARBA" id="ARBA00022840"/>
    </source>
</evidence>
<dbReference type="Pfam" id="PF00501">
    <property type="entry name" value="AMP-binding"/>
    <property type="match status" value="1"/>
</dbReference>
<evidence type="ECO:0000256" key="3">
    <source>
        <dbReference type="ARBA" id="ARBA00022741"/>
    </source>
</evidence>
<dbReference type="InterPro" id="IPR042099">
    <property type="entry name" value="ANL_N_sf"/>
</dbReference>
<accession>A0A7J2TIN6</accession>
<dbReference type="GO" id="GO:0006629">
    <property type="term" value="P:lipid metabolic process"/>
    <property type="evidence" value="ECO:0007669"/>
    <property type="project" value="InterPro"/>
</dbReference>
<dbReference type="EC" id="6.2.1.16" evidence="6"/>
<keyword evidence="3" id="KW-0547">Nucleotide-binding</keyword>
<evidence type="ECO:0000259" key="5">
    <source>
        <dbReference type="Pfam" id="PF00501"/>
    </source>
</evidence>
<dbReference type="InterPro" id="IPR005914">
    <property type="entry name" value="Acac_CoA_synth"/>
</dbReference>
<proteinExistence type="inferred from homology"/>
<sequence length="654" mass="73902">MEMLWKPSEEVIANANITKFIQYVNQKFSMNLQNYWDLYRWSVENVADFWSSVWDFCGVVYSKRFEKVVDDLKKFPGARWFLGAKLNFAENLLKNEEGTAFIFKNELGLKRTLSYRELRLKVANLSNALREIGIKTGDRVCAYMPNIPETCIAMLSATSLGAVWSSCGTELGPSAVIDRIGQLEPRVLFTVDGYLYKGKGYDMLSNVAEVVKAIPSIEKVVVYPYLKKEPDITGIQNAELWDDFLSEDDRLLFEQLEANEPVYIMFSSGTTGKPKCMVQSVAGVLVNHLKELILHTDLKKGEVISYITSPSWMMWNWLMSSLAVGATIAIYDGNPLFPDWRTMFKFIDEAGINVFGCSASYIYALMASNARPKDEFSLRSLREISQTGSPLSADGFRWVYENIKSDLWFNSISGGTDINGCFCAGSPTLPVYAGQLQAPALGMKIAAYDENGNPIYDSPGELVCELPSPSMPIYFWGDRDFKKYRETYFDFFAEKGKNVWRHGDYVIFHSKTGGITFLGRSDATLKISGVRIGTAEIYNVVEKLPEIADSLATSQDWKGDQRLILFVKLKPGYKLTEELKTKIKEELRKKASPRHVPALIIEVPDIPYTVNMKKVEIAVRNILHGKPVTNRGALINPESLDYFEKIAKELEKMV</sequence>
<keyword evidence="4" id="KW-0067">ATP-binding</keyword>
<dbReference type="NCBIfam" id="TIGR01217">
    <property type="entry name" value="ac_ac_CoA_syn"/>
    <property type="match status" value="1"/>
</dbReference>
<dbReference type="SUPFAM" id="SSF56801">
    <property type="entry name" value="Acetyl-CoA synthetase-like"/>
    <property type="match status" value="1"/>
</dbReference>
<keyword evidence="2 6" id="KW-0436">Ligase</keyword>
<evidence type="ECO:0000256" key="1">
    <source>
        <dbReference type="ARBA" id="ARBA00006432"/>
    </source>
</evidence>
<dbReference type="GO" id="GO:0005524">
    <property type="term" value="F:ATP binding"/>
    <property type="evidence" value="ECO:0007669"/>
    <property type="project" value="UniProtKB-KW"/>
</dbReference>
<feature type="domain" description="AMP-dependent synthetase/ligase" evidence="5">
    <location>
        <begin position="91"/>
        <end position="467"/>
    </location>
</feature>
<evidence type="ECO:0000256" key="2">
    <source>
        <dbReference type="ARBA" id="ARBA00022598"/>
    </source>
</evidence>
<dbReference type="InterPro" id="IPR020845">
    <property type="entry name" value="AMP-binding_CS"/>
</dbReference>